<sequence>MDRACDMCTSPFWYRSSLLMVICNQDMKYGVNGLRVGSNYALLPTPSTCTFRPQKVHPRRKVRALFRLLPAILIKKSLRKEADWSPKELPEHGRGGRPEHLRSYLGVTQLANKALVEDGLHQV</sequence>
<dbReference type="AlphaFoldDB" id="A0A9D4URT1"/>
<proteinExistence type="predicted"/>
<evidence type="ECO:0000313" key="1">
    <source>
        <dbReference type="EMBL" id="KAI5072689.1"/>
    </source>
</evidence>
<gene>
    <name evidence="1" type="ORF">GOP47_0012795</name>
</gene>
<name>A0A9D4URT1_ADICA</name>
<dbReference type="EMBL" id="JABFUD020000012">
    <property type="protein sequence ID" value="KAI5072689.1"/>
    <property type="molecule type" value="Genomic_DNA"/>
</dbReference>
<reference evidence="1" key="1">
    <citation type="submission" date="2021-01" db="EMBL/GenBank/DDBJ databases">
        <title>Adiantum capillus-veneris genome.</title>
        <authorList>
            <person name="Fang Y."/>
            <person name="Liao Q."/>
        </authorList>
    </citation>
    <scope>NUCLEOTIDE SEQUENCE</scope>
    <source>
        <strain evidence="1">H3</strain>
        <tissue evidence="1">Leaf</tissue>
    </source>
</reference>
<dbReference type="Proteomes" id="UP000886520">
    <property type="component" value="Chromosome 12"/>
</dbReference>
<accession>A0A9D4URT1</accession>
<organism evidence="1 2">
    <name type="scientific">Adiantum capillus-veneris</name>
    <name type="common">Maidenhair fern</name>
    <dbReference type="NCBI Taxonomy" id="13818"/>
    <lineage>
        <taxon>Eukaryota</taxon>
        <taxon>Viridiplantae</taxon>
        <taxon>Streptophyta</taxon>
        <taxon>Embryophyta</taxon>
        <taxon>Tracheophyta</taxon>
        <taxon>Polypodiopsida</taxon>
        <taxon>Polypodiidae</taxon>
        <taxon>Polypodiales</taxon>
        <taxon>Pteridineae</taxon>
        <taxon>Pteridaceae</taxon>
        <taxon>Vittarioideae</taxon>
        <taxon>Adiantum</taxon>
    </lineage>
</organism>
<comment type="caution">
    <text evidence="1">The sequence shown here is derived from an EMBL/GenBank/DDBJ whole genome shotgun (WGS) entry which is preliminary data.</text>
</comment>
<evidence type="ECO:0000313" key="2">
    <source>
        <dbReference type="Proteomes" id="UP000886520"/>
    </source>
</evidence>
<keyword evidence="2" id="KW-1185">Reference proteome</keyword>
<protein>
    <submittedName>
        <fullName evidence="1">Uncharacterized protein</fullName>
    </submittedName>
</protein>